<dbReference type="InterPro" id="IPR001611">
    <property type="entry name" value="Leu-rich_rpt"/>
</dbReference>
<evidence type="ECO:0000256" key="2">
    <source>
        <dbReference type="ARBA" id="ARBA00022737"/>
    </source>
</evidence>
<dbReference type="PROSITE" id="PS51450">
    <property type="entry name" value="LRR"/>
    <property type="match status" value="1"/>
</dbReference>
<evidence type="ECO:0000313" key="3">
    <source>
        <dbReference type="EMBL" id="KKM89150.1"/>
    </source>
</evidence>
<evidence type="ECO:0008006" key="4">
    <source>
        <dbReference type="Google" id="ProtNLM"/>
    </source>
</evidence>
<accession>A0A0F9NJZ2</accession>
<dbReference type="Pfam" id="PF12799">
    <property type="entry name" value="LRR_4"/>
    <property type="match status" value="1"/>
</dbReference>
<protein>
    <recommendedName>
        <fullName evidence="4">Leucine-rich repeat domain-containing protein</fullName>
    </recommendedName>
</protein>
<dbReference type="InterPro" id="IPR032675">
    <property type="entry name" value="LRR_dom_sf"/>
</dbReference>
<dbReference type="InterPro" id="IPR025875">
    <property type="entry name" value="Leu-rich_rpt_4"/>
</dbReference>
<keyword evidence="2" id="KW-0677">Repeat</keyword>
<dbReference type="Gene3D" id="3.80.10.10">
    <property type="entry name" value="Ribonuclease Inhibitor"/>
    <property type="match status" value="1"/>
</dbReference>
<dbReference type="EMBL" id="LAZR01006862">
    <property type="protein sequence ID" value="KKM89150.1"/>
    <property type="molecule type" value="Genomic_DNA"/>
</dbReference>
<dbReference type="AlphaFoldDB" id="A0A0F9NJZ2"/>
<gene>
    <name evidence="3" type="ORF">LCGC14_1251600</name>
</gene>
<evidence type="ECO:0000256" key="1">
    <source>
        <dbReference type="ARBA" id="ARBA00022614"/>
    </source>
</evidence>
<reference evidence="3" key="1">
    <citation type="journal article" date="2015" name="Nature">
        <title>Complex archaea that bridge the gap between prokaryotes and eukaryotes.</title>
        <authorList>
            <person name="Spang A."/>
            <person name="Saw J.H."/>
            <person name="Jorgensen S.L."/>
            <person name="Zaremba-Niedzwiedzka K."/>
            <person name="Martijn J."/>
            <person name="Lind A.E."/>
            <person name="van Eijk R."/>
            <person name="Schleper C."/>
            <person name="Guy L."/>
            <person name="Ettema T.J."/>
        </authorList>
    </citation>
    <scope>NUCLEOTIDE SEQUENCE</scope>
</reference>
<name>A0A0F9NJZ2_9ZZZZ</name>
<organism evidence="3">
    <name type="scientific">marine sediment metagenome</name>
    <dbReference type="NCBI Taxonomy" id="412755"/>
    <lineage>
        <taxon>unclassified sequences</taxon>
        <taxon>metagenomes</taxon>
        <taxon>ecological metagenomes</taxon>
    </lineage>
</organism>
<dbReference type="SUPFAM" id="SSF52058">
    <property type="entry name" value="L domain-like"/>
    <property type="match status" value="1"/>
</dbReference>
<proteinExistence type="predicted"/>
<comment type="caution">
    <text evidence="3">The sequence shown here is derived from an EMBL/GenBank/DDBJ whole genome shotgun (WGS) entry which is preliminary data.</text>
</comment>
<keyword evidence="1" id="KW-0433">Leucine-rich repeat</keyword>
<sequence>MREYKINDFLTLCLQDGKTIIYVKDERFLQCIRLAIHIPENNIDLYENIDSIDQAVETFEEHLLENIALGENPEGYESFISAEEEFQGHCSNLQVWYENGYNNKLLKSNLSFPLLKKLSEVGDPLAKRIFKEELFESFINGAPRTKLYLIQEEYEKFLNNQEISSLVEQIIESNKIVDSYLDVLKISDLESLELVNFFLKIKEIDKKLYNNFLIKLLESCSDDHIIKVISYFDKEILLANIREEKFIEKYVRGLSKYNLIENWWEINNHKRLIEETVSKNNKIFMEKANKVIQDSNIQELKLLSKIGLLKFAKLEKKLTTNLTQILNNNYSEILQDRTDDVGIIAEILSFLKIHYGKKSWKNFVLQFNSEKFIEVLKLGTLQMNDKELKDKIIKILTVIDKKPQFVEFQNEKFIVYENRLVINNRKIKFIKDIKKLNRLKNLEELNLNYNDINKIKGLKKLKKLRILKLYENKIKEIQNSKYFKRLKQTQISF</sequence>